<dbReference type="GO" id="GO:0031048">
    <property type="term" value="P:regulatory ncRNA-mediated heterochromatin formation"/>
    <property type="evidence" value="ECO:0007669"/>
    <property type="project" value="TreeGrafter"/>
</dbReference>
<feature type="compositionally biased region" description="Polar residues" evidence="4">
    <location>
        <begin position="104"/>
        <end position="113"/>
    </location>
</feature>
<reference evidence="5" key="1">
    <citation type="submission" date="2023-06" db="EMBL/GenBank/DDBJ databases">
        <title>Genome-scale phylogeny and comparative genomics of the fungal order Sordariales.</title>
        <authorList>
            <consortium name="Lawrence Berkeley National Laboratory"/>
            <person name="Hensen N."/>
            <person name="Bonometti L."/>
            <person name="Westerberg I."/>
            <person name="Brannstrom I.O."/>
            <person name="Guillou S."/>
            <person name="Cros-Aarteil S."/>
            <person name="Calhoun S."/>
            <person name="Haridas S."/>
            <person name="Kuo A."/>
            <person name="Mondo S."/>
            <person name="Pangilinan J."/>
            <person name="Riley R."/>
            <person name="LaButti K."/>
            <person name="Andreopoulos B."/>
            <person name="Lipzen A."/>
            <person name="Chen C."/>
            <person name="Yanf M."/>
            <person name="Daum C."/>
            <person name="Ng V."/>
            <person name="Clum A."/>
            <person name="Steindorff A."/>
            <person name="Ohm R."/>
            <person name="Martin F."/>
            <person name="Silar P."/>
            <person name="Natvig D."/>
            <person name="Lalanne C."/>
            <person name="Gautier V."/>
            <person name="Ament-velasquez S.L."/>
            <person name="Kruys A."/>
            <person name="Hutchinson M.I."/>
            <person name="Powell A.J."/>
            <person name="Barry K."/>
            <person name="Miller A.N."/>
            <person name="Grigoriev I.V."/>
            <person name="Debuchy R."/>
            <person name="Gladieux P."/>
            <person name="Thoren M.H."/>
            <person name="Johannesson H."/>
        </authorList>
    </citation>
    <scope>NUCLEOTIDE SEQUENCE</scope>
    <source>
        <strain evidence="5">SMH3391-2</strain>
    </source>
</reference>
<feature type="compositionally biased region" description="Basic residues" evidence="4">
    <location>
        <begin position="53"/>
        <end position="64"/>
    </location>
</feature>
<comment type="caution">
    <text evidence="5">The sequence shown here is derived from an EMBL/GenBank/DDBJ whole genome shotgun (WGS) entry which is preliminary data.</text>
</comment>
<evidence type="ECO:0000313" key="6">
    <source>
        <dbReference type="Proteomes" id="UP001174934"/>
    </source>
</evidence>
<feature type="compositionally biased region" description="Low complexity" evidence="4">
    <location>
        <begin position="22"/>
        <end position="35"/>
    </location>
</feature>
<evidence type="ECO:0000313" key="5">
    <source>
        <dbReference type="EMBL" id="KAK0629830.1"/>
    </source>
</evidence>
<evidence type="ECO:0000256" key="3">
    <source>
        <dbReference type="ARBA" id="ARBA00023242"/>
    </source>
</evidence>
<comment type="subcellular location">
    <subcellularLocation>
        <location evidence="1">Nucleus</location>
    </subcellularLocation>
</comment>
<organism evidence="5 6">
    <name type="scientific">Bombardia bombarda</name>
    <dbReference type="NCBI Taxonomy" id="252184"/>
    <lineage>
        <taxon>Eukaryota</taxon>
        <taxon>Fungi</taxon>
        <taxon>Dikarya</taxon>
        <taxon>Ascomycota</taxon>
        <taxon>Pezizomycotina</taxon>
        <taxon>Sordariomycetes</taxon>
        <taxon>Sordariomycetidae</taxon>
        <taxon>Sordariales</taxon>
        <taxon>Lasiosphaeriaceae</taxon>
        <taxon>Bombardia</taxon>
    </lineage>
</organism>
<evidence type="ECO:0000256" key="1">
    <source>
        <dbReference type="ARBA" id="ARBA00004123"/>
    </source>
</evidence>
<evidence type="ECO:0000256" key="4">
    <source>
        <dbReference type="SAM" id="MobiDB-lite"/>
    </source>
</evidence>
<feature type="compositionally biased region" description="Basic and acidic residues" evidence="4">
    <location>
        <begin position="1"/>
        <end position="10"/>
    </location>
</feature>
<dbReference type="Proteomes" id="UP001174934">
    <property type="component" value="Unassembled WGS sequence"/>
</dbReference>
<accession>A0AA39X9W5</accession>
<feature type="region of interest" description="Disordered" evidence="4">
    <location>
        <begin position="1"/>
        <end position="121"/>
    </location>
</feature>
<name>A0AA39X9W5_9PEZI</name>
<proteinExistence type="inferred from homology"/>
<dbReference type="AlphaFoldDB" id="A0AA39X9W5"/>
<dbReference type="PANTHER" id="PTHR13471">
    <property type="entry name" value="TETRATRICOPEPTIDE-LIKE HELICAL"/>
    <property type="match status" value="1"/>
</dbReference>
<dbReference type="Pfam" id="PF08424">
    <property type="entry name" value="NRDE-2"/>
    <property type="match status" value="1"/>
</dbReference>
<dbReference type="GO" id="GO:1902369">
    <property type="term" value="P:negative regulation of RNA catabolic process"/>
    <property type="evidence" value="ECO:0007669"/>
    <property type="project" value="TreeGrafter"/>
</dbReference>
<feature type="region of interest" description="Disordered" evidence="4">
    <location>
        <begin position="185"/>
        <end position="284"/>
    </location>
</feature>
<feature type="compositionally biased region" description="Basic and acidic residues" evidence="4">
    <location>
        <begin position="88"/>
        <end position="100"/>
    </location>
</feature>
<dbReference type="GO" id="GO:0071013">
    <property type="term" value="C:catalytic step 2 spliceosome"/>
    <property type="evidence" value="ECO:0007669"/>
    <property type="project" value="TreeGrafter"/>
</dbReference>
<dbReference type="InterPro" id="IPR013633">
    <property type="entry name" value="NRDE-2"/>
</dbReference>
<feature type="compositionally biased region" description="Polar residues" evidence="4">
    <location>
        <begin position="36"/>
        <end position="48"/>
    </location>
</feature>
<dbReference type="EMBL" id="JAULSR010000002">
    <property type="protein sequence ID" value="KAK0629830.1"/>
    <property type="molecule type" value="Genomic_DNA"/>
</dbReference>
<gene>
    <name evidence="5" type="ORF">B0T17DRAFT_575572</name>
</gene>
<feature type="compositionally biased region" description="Polar residues" evidence="4">
    <location>
        <begin position="790"/>
        <end position="806"/>
    </location>
</feature>
<dbReference type="PANTHER" id="PTHR13471:SF0">
    <property type="entry name" value="NUCLEAR EXOSOME REGULATOR NRDE2"/>
    <property type="match status" value="1"/>
</dbReference>
<comment type="similarity">
    <text evidence="2">Belongs to the NRDE2 family.</text>
</comment>
<feature type="compositionally biased region" description="Low complexity" evidence="4">
    <location>
        <begin position="819"/>
        <end position="829"/>
    </location>
</feature>
<keyword evidence="3" id="KW-0539">Nucleus</keyword>
<protein>
    <submittedName>
        <fullName evidence="5">NRDE-2, necessary for RNA interference-domain-containing protein</fullName>
    </submittedName>
</protein>
<feature type="region of interest" description="Disordered" evidence="4">
    <location>
        <begin position="790"/>
        <end position="829"/>
    </location>
</feature>
<sequence length="1194" mass="132982">MSSSKDEKRRAVPKFASFRPKPAAAPEPVVVAPEPSTQAKEQSASASDSNHERTRHRHRHRHREREREHRRSPGTAPVHSIASTNHSRPRDEREREREPKPVAASSSAGSNDIFTFDKRGDPLILRYGTNDRSRVPSYRRFGAGKLMGSGSRFTIHHEGSSEAFSLRDSYRDGGSVFRDKNLMLARAGQTKPKRIRPLTGSSMPPASEDFVSLEEPPSKRRRKDQTLAEQQQHHHQTPDYRSIHGKRKPGQEESDDSSDDDDASSGSDDDSLQPEGGGDNDDMSTARKRSIELSRQVRDHPKDIASWLELISLQDALLRENINDDYQNQNPDAAKGIAGLKLSIYEEALSHTSTPYEREQVLEGLMREGSKVWDPKTLAKRWNEVTKTDGRGSFTLWKLRLNFELTQMAAASFTFEELRGFIAERLRFLSDALKTVSGEQEVASLCRQLVYVFLRLTRFLHDAGYSELAVAAWQATLEMTFSRPSSSGGEENVQTAMTSFADFWESEVPRIGEDGAKGWRDFVETGGMMSDPPEPKISSRPSDTVAADAVDPIKAWARAEQEEMRASCMPARTLDEGTEDDPFRIVMFSDIKDFLVWFPAAVVPCARLLLLDAFLTFCRLPTACLSSDLTFSALLRDPSVTGPGESFEVTIGEEEEADGGAGLSSAEVSRKAPDFRQQGGNMALSQDVLFSGPTWFQYLGRWSSTTQRQRSGSSSSRYETSWIIGTLRYLVRACGVEELAEYYLAIEWRHEPAGARKIAKALLKQYSSNMRLYNAYALIERANGNGQVSDKVLSSATGQKKASTARGNDMGDTEANYTSLSKSSSASSSTGNYQFLWSTWTWIHLESGQKQLALSLLCSSVESSIDNEANINKPECLTAISPVLLLKAKSHFSSARDYSLSCLQLENATQYAESLALLEYLAADEGSGTEPTSETQGNITAALSSIRSFSQELASNNQIKPSYHERLLQTAARLLYFHATHGPFRPIYLRSQLQTFIAAFPQNTLFLELFDWAESAVFRIDDHVRGILQQTCLTPAANHDCTATRRFAILHEARAGTVHSTRAAFEAALLDSHVCRGNVDMWLAYLRFSRRHRPIAAAKKRGKLSNAAAAAAKDVFYRAVAACPWSKRVYMEGFFADEGEGSGDSGGMMSSELRAVVDTMATKGLRVHVDLDEFVGRWKERQQQQQREGGARRR</sequence>
<feature type="compositionally biased region" description="Acidic residues" evidence="4">
    <location>
        <begin position="252"/>
        <end position="282"/>
    </location>
</feature>
<evidence type="ECO:0000256" key="2">
    <source>
        <dbReference type="ARBA" id="ARBA00009265"/>
    </source>
</evidence>
<keyword evidence="6" id="KW-1185">Reference proteome</keyword>